<protein>
    <recommendedName>
        <fullName evidence="3">FAD dependent oxidoreductase</fullName>
    </recommendedName>
</protein>
<name>A0ABX0D5L2_9GAMM</name>
<dbReference type="Proteomes" id="UP000472827">
    <property type="component" value="Unassembled WGS sequence"/>
</dbReference>
<evidence type="ECO:0000313" key="2">
    <source>
        <dbReference type="Proteomes" id="UP000472827"/>
    </source>
</evidence>
<evidence type="ECO:0000313" key="1">
    <source>
        <dbReference type="EMBL" id="NEX90251.1"/>
    </source>
</evidence>
<dbReference type="InterPro" id="IPR036188">
    <property type="entry name" value="FAD/NAD-bd_sf"/>
</dbReference>
<keyword evidence="2" id="KW-1185">Reference proteome</keyword>
<dbReference type="Gene3D" id="3.50.50.60">
    <property type="entry name" value="FAD/NAD(P)-binding domain"/>
    <property type="match status" value="1"/>
</dbReference>
<dbReference type="EMBL" id="JAAILA010000027">
    <property type="protein sequence ID" value="NEX90251.1"/>
    <property type="molecule type" value="Genomic_DNA"/>
</dbReference>
<organism evidence="1 2">
    <name type="scientific">Aeromonas rivipollensis</name>
    <dbReference type="NCBI Taxonomy" id="948519"/>
    <lineage>
        <taxon>Bacteria</taxon>
        <taxon>Pseudomonadati</taxon>
        <taxon>Pseudomonadota</taxon>
        <taxon>Gammaproteobacteria</taxon>
        <taxon>Aeromonadales</taxon>
        <taxon>Aeromonadaceae</taxon>
        <taxon>Aeromonas</taxon>
    </lineage>
</organism>
<sequence length="115" mass="12640">MRRHRQLFLSRFPELGELAFAHSWSGLISVSRNGAPLWGQFGADLYAALGCNGARISKQTMAGKALADLVCGVESPWGEQMRALGTANYLPPRPFLDLGVQGYLWKERLLGAGEY</sequence>
<gene>
    <name evidence="1" type="ORF">G4923_16385</name>
</gene>
<comment type="caution">
    <text evidence="1">The sequence shown here is derived from an EMBL/GenBank/DDBJ whole genome shotgun (WGS) entry which is preliminary data.</text>
</comment>
<dbReference type="Gene3D" id="3.30.9.10">
    <property type="entry name" value="D-Amino Acid Oxidase, subunit A, domain 2"/>
    <property type="match status" value="1"/>
</dbReference>
<accession>A0ABX0D5L2</accession>
<evidence type="ECO:0008006" key="3">
    <source>
        <dbReference type="Google" id="ProtNLM"/>
    </source>
</evidence>
<proteinExistence type="predicted"/>
<reference evidence="1 2" key="1">
    <citation type="submission" date="2020-02" db="EMBL/GenBank/DDBJ databases">
        <title>Genome sequencing of Aeromonas rivipollensis.</title>
        <authorList>
            <person name="Fono-Tamo Ubani E.K."/>
            <person name="Lekota K.E."/>
        </authorList>
    </citation>
    <scope>NUCLEOTIDE SEQUENCE [LARGE SCALE GENOMIC DNA]</scope>
    <source>
        <strain evidence="1 2">G78</strain>
    </source>
</reference>
<dbReference type="RefSeq" id="WP_163137716.1">
    <property type="nucleotide sequence ID" value="NZ_JAAILA010000027.1"/>
</dbReference>